<evidence type="ECO:0000256" key="1">
    <source>
        <dbReference type="ARBA" id="ARBA00004496"/>
    </source>
</evidence>
<reference evidence="5 6" key="1">
    <citation type="submission" date="2015-11" db="EMBL/GenBank/DDBJ databases">
        <title>Genomic Taxonomy of the Vibrionaceae.</title>
        <authorList>
            <person name="Gomez-Gil B."/>
            <person name="Enciso-Ibarra J."/>
        </authorList>
    </citation>
    <scope>NUCLEOTIDE SEQUENCE [LARGE SCALE GENOMIC DNA]</scope>
    <source>
        <strain evidence="5 6">CAIM 912</strain>
    </source>
</reference>
<dbReference type="Gene3D" id="3.40.30.10">
    <property type="entry name" value="Glutaredoxin"/>
    <property type="match status" value="1"/>
</dbReference>
<dbReference type="InterPro" id="IPR010987">
    <property type="entry name" value="Glutathione-S-Trfase_C-like"/>
</dbReference>
<dbReference type="SUPFAM" id="SSF47616">
    <property type="entry name" value="GST C-terminal domain-like"/>
    <property type="match status" value="1"/>
</dbReference>
<keyword evidence="5" id="KW-0808">Transferase</keyword>
<dbReference type="PROSITE" id="PS50404">
    <property type="entry name" value="GST_NTER"/>
    <property type="match status" value="1"/>
</dbReference>
<evidence type="ECO:0000313" key="6">
    <source>
        <dbReference type="Proteomes" id="UP000070529"/>
    </source>
</evidence>
<name>A0A135I3A8_9GAMM</name>
<dbReference type="InterPro" id="IPR051369">
    <property type="entry name" value="GST_Theta"/>
</dbReference>
<dbReference type="InterPro" id="IPR036249">
    <property type="entry name" value="Thioredoxin-like_sf"/>
</dbReference>
<dbReference type="InterPro" id="IPR004045">
    <property type="entry name" value="Glutathione_S-Trfase_N"/>
</dbReference>
<dbReference type="STRING" id="294935.ATN88_11715"/>
<keyword evidence="6" id="KW-1185">Reference proteome</keyword>
<dbReference type="Pfam" id="PF13417">
    <property type="entry name" value="GST_N_3"/>
    <property type="match status" value="1"/>
</dbReference>
<evidence type="ECO:0000259" key="4">
    <source>
        <dbReference type="PROSITE" id="PS50405"/>
    </source>
</evidence>
<comment type="caution">
    <text evidence="5">The sequence shown here is derived from an EMBL/GenBank/DDBJ whole genome shotgun (WGS) entry which is preliminary data.</text>
</comment>
<dbReference type="InterPro" id="IPR040079">
    <property type="entry name" value="Glutathione_S-Trfase"/>
</dbReference>
<comment type="subcellular location">
    <subcellularLocation>
        <location evidence="1">Cytoplasm</location>
    </subcellularLocation>
</comment>
<dbReference type="EMBL" id="LNTY01000059">
    <property type="protein sequence ID" value="KXF79915.1"/>
    <property type="molecule type" value="Genomic_DNA"/>
</dbReference>
<dbReference type="InterPro" id="IPR036282">
    <property type="entry name" value="Glutathione-S-Trfase_C_sf"/>
</dbReference>
<dbReference type="PANTHER" id="PTHR43917">
    <property type="match status" value="1"/>
</dbReference>
<evidence type="ECO:0000313" key="5">
    <source>
        <dbReference type="EMBL" id="KXF79915.1"/>
    </source>
</evidence>
<dbReference type="PROSITE" id="PS50405">
    <property type="entry name" value="GST_CTER"/>
    <property type="match status" value="1"/>
</dbReference>
<proteinExistence type="predicted"/>
<gene>
    <name evidence="5" type="ORF">ATN88_11715</name>
</gene>
<dbReference type="Gene3D" id="1.20.1050.10">
    <property type="match status" value="1"/>
</dbReference>
<sequence>MSKPIIYHDPTSEPSRAVHWLCIEAQIPVDISYTWLTRGDHVSPTFLEVNPFHQVPALKHDDFCLSEASAIMNYLTDIHDVSETWFGHDIKSKAEINKLLSWYHTNLRRILTLDYFLPVLLMPAYLGFPKPPEQDIQSKLDAIHTMFEQLNDMLSKGKYLNGDKICAADILYACDVVVLDIDPHREEILRHYPSVLRWLDTLQSMESYQIAHRAWHHVTPLILAATGQAQETPAWVADACESVL</sequence>
<feature type="domain" description="GST N-terminal" evidence="3">
    <location>
        <begin position="2"/>
        <end position="83"/>
    </location>
</feature>
<dbReference type="GO" id="GO:0004364">
    <property type="term" value="F:glutathione transferase activity"/>
    <property type="evidence" value="ECO:0007669"/>
    <property type="project" value="TreeGrafter"/>
</dbReference>
<dbReference type="Proteomes" id="UP000070529">
    <property type="component" value="Unassembled WGS sequence"/>
</dbReference>
<accession>A0A135I3A8</accession>
<dbReference type="RefSeq" id="WP_067419859.1">
    <property type="nucleotide sequence ID" value="NZ_LNTY01000059.1"/>
</dbReference>
<dbReference type="SFLD" id="SFLDG00358">
    <property type="entry name" value="Main_(cytGST)"/>
    <property type="match status" value="1"/>
</dbReference>
<dbReference type="PANTHER" id="PTHR43917:SF8">
    <property type="entry name" value="GH16740P-RELATED"/>
    <property type="match status" value="1"/>
</dbReference>
<organism evidence="5 6">
    <name type="scientific">Enterovibrio coralii</name>
    <dbReference type="NCBI Taxonomy" id="294935"/>
    <lineage>
        <taxon>Bacteria</taxon>
        <taxon>Pseudomonadati</taxon>
        <taxon>Pseudomonadota</taxon>
        <taxon>Gammaproteobacteria</taxon>
        <taxon>Vibrionales</taxon>
        <taxon>Vibrionaceae</taxon>
        <taxon>Enterovibrio</taxon>
    </lineage>
</organism>
<evidence type="ECO:0000256" key="2">
    <source>
        <dbReference type="ARBA" id="ARBA00022490"/>
    </source>
</evidence>
<dbReference type="SFLD" id="SFLDS00019">
    <property type="entry name" value="Glutathione_Transferase_(cytos"/>
    <property type="match status" value="1"/>
</dbReference>
<protein>
    <submittedName>
        <fullName evidence="5">Glutathione S-transferase</fullName>
    </submittedName>
</protein>
<dbReference type="AlphaFoldDB" id="A0A135I3A8"/>
<keyword evidence="2" id="KW-0963">Cytoplasm</keyword>
<dbReference type="Pfam" id="PF13410">
    <property type="entry name" value="GST_C_2"/>
    <property type="match status" value="1"/>
</dbReference>
<dbReference type="GO" id="GO:0006749">
    <property type="term" value="P:glutathione metabolic process"/>
    <property type="evidence" value="ECO:0007669"/>
    <property type="project" value="TreeGrafter"/>
</dbReference>
<dbReference type="GO" id="GO:0005737">
    <property type="term" value="C:cytoplasm"/>
    <property type="evidence" value="ECO:0007669"/>
    <property type="project" value="UniProtKB-SubCell"/>
</dbReference>
<feature type="domain" description="GST C-terminal" evidence="4">
    <location>
        <begin position="89"/>
        <end position="221"/>
    </location>
</feature>
<dbReference type="OrthoDB" id="9797500at2"/>
<dbReference type="SUPFAM" id="SSF52833">
    <property type="entry name" value="Thioredoxin-like"/>
    <property type="match status" value="1"/>
</dbReference>
<evidence type="ECO:0000259" key="3">
    <source>
        <dbReference type="PROSITE" id="PS50404"/>
    </source>
</evidence>